<dbReference type="EMBL" id="MN739953">
    <property type="protein sequence ID" value="QHT79719.1"/>
    <property type="molecule type" value="Genomic_DNA"/>
</dbReference>
<dbReference type="AlphaFoldDB" id="A0A6C0HGW2"/>
<name>A0A6C0HGW2_9ZZZZ</name>
<accession>A0A6C0HGW2</accession>
<reference evidence="1" key="1">
    <citation type="journal article" date="2020" name="Nature">
        <title>Giant virus diversity and host interactions through global metagenomics.</title>
        <authorList>
            <person name="Schulz F."/>
            <person name="Roux S."/>
            <person name="Paez-Espino D."/>
            <person name="Jungbluth S."/>
            <person name="Walsh D.A."/>
            <person name="Denef V.J."/>
            <person name="McMahon K.D."/>
            <person name="Konstantinidis K.T."/>
            <person name="Eloe-Fadrosh E.A."/>
            <person name="Kyrpides N.C."/>
            <person name="Woyke T."/>
        </authorList>
    </citation>
    <scope>NUCLEOTIDE SEQUENCE</scope>
    <source>
        <strain evidence="1">GVMAG-M-3300023184-101</strain>
    </source>
</reference>
<sequence length="288" mass="33851">MDKVYFNLENENGFYSVYFFLLSSYIYACKTNKILCIKDDKWKFLYKNGLDDYFLLDKKILKYSSINNNNDNDNDNNNDNDKNIIFFCHSKEPNMLHTLHEYKLYSKELYTCNPDIIQNFNLPEKYNSIFIRGGDKLLYEATQHPISHYVFFLLKLNIDTNNVFVHSDDNNLVESVEKYITDNNINLKVYKITDKSNNGGAVVMKRLNYGDCKNIKSVDDMSNEEKKNHTVKMLNAIEIMRHSVNVILSYDSNVSRFIKLNFDCNVYSINHSNNLDYNSPTKNPAYSF</sequence>
<protein>
    <submittedName>
        <fullName evidence="1">Uncharacterized protein</fullName>
    </submittedName>
</protein>
<evidence type="ECO:0000313" key="1">
    <source>
        <dbReference type="EMBL" id="QHT79719.1"/>
    </source>
</evidence>
<proteinExistence type="predicted"/>
<organism evidence="1">
    <name type="scientific">viral metagenome</name>
    <dbReference type="NCBI Taxonomy" id="1070528"/>
    <lineage>
        <taxon>unclassified sequences</taxon>
        <taxon>metagenomes</taxon>
        <taxon>organismal metagenomes</taxon>
    </lineage>
</organism>